<dbReference type="InterPro" id="IPR006283">
    <property type="entry name" value="ThiL-like"/>
</dbReference>
<dbReference type="CDD" id="cd02194">
    <property type="entry name" value="ThiL"/>
    <property type="match status" value="1"/>
</dbReference>
<dbReference type="EMBL" id="JARACI010000943">
    <property type="protein sequence ID" value="MDD9206652.1"/>
    <property type="molecule type" value="Genomic_DNA"/>
</dbReference>
<dbReference type="HAMAP" id="MF_02128">
    <property type="entry name" value="TMP_kinase"/>
    <property type="match status" value="1"/>
</dbReference>
<feature type="binding site" evidence="1">
    <location>
        <position position="225"/>
    </location>
    <ligand>
        <name>Mg(2+)</name>
        <dbReference type="ChEBI" id="CHEBI:18420"/>
        <label>3</label>
    </ligand>
</feature>
<feature type="binding site" evidence="1">
    <location>
        <position position="163"/>
    </location>
    <ligand>
        <name>ATP</name>
        <dbReference type="ChEBI" id="CHEBI:30616"/>
    </ligand>
</feature>
<dbReference type="PANTHER" id="PTHR30270:SF0">
    <property type="entry name" value="THIAMINE-MONOPHOSPHATE KINASE"/>
    <property type="match status" value="1"/>
</dbReference>
<comment type="pathway">
    <text evidence="1">Cofactor biosynthesis; thiamine diphosphate biosynthesis; thiamine diphosphate from thiamine phosphate: step 1/1.</text>
</comment>
<dbReference type="Proteomes" id="UP001165561">
    <property type="component" value="Unassembled WGS sequence"/>
</dbReference>
<comment type="caution">
    <text evidence="1">Lacks conserved residue(s) required for the propagation of feature annotation.</text>
</comment>
<comment type="function">
    <text evidence="1">Catalyzes the ATP-dependent phosphorylation of thiamine-monophosphate (TMP) to form thiamine-pyrophosphate (TPP), the active form of vitamin B1.</text>
</comment>
<dbReference type="NCBIfam" id="TIGR01379">
    <property type="entry name" value="thiL"/>
    <property type="match status" value="1"/>
</dbReference>
<keyword evidence="1" id="KW-0479">Metal-binding</keyword>
<protein>
    <recommendedName>
        <fullName evidence="1">Thiamine-monophosphate kinase</fullName>
        <shortName evidence="1">TMP kinase</shortName>
        <shortName evidence="1">Thiamine-phosphate kinase</shortName>
        <ecNumber evidence="1">2.7.4.16</ecNumber>
    </recommendedName>
</protein>
<dbReference type="NCBIfam" id="NF004351">
    <property type="entry name" value="PRK05731.1-4"/>
    <property type="match status" value="1"/>
</dbReference>
<dbReference type="EC" id="2.7.4.16" evidence="1"/>
<dbReference type="InterPro" id="IPR036676">
    <property type="entry name" value="PurM-like_C_sf"/>
</dbReference>
<dbReference type="Pfam" id="PF00586">
    <property type="entry name" value="AIRS"/>
    <property type="match status" value="1"/>
</dbReference>
<feature type="binding site" evidence="1">
    <location>
        <position position="45"/>
    </location>
    <ligand>
        <name>Mg(2+)</name>
        <dbReference type="ChEBI" id="CHEBI:18420"/>
        <label>3</label>
    </ligand>
</feature>
<feature type="binding site" evidence="1">
    <location>
        <position position="228"/>
    </location>
    <ligand>
        <name>Mg(2+)</name>
        <dbReference type="ChEBI" id="CHEBI:18420"/>
        <label>5</label>
    </ligand>
</feature>
<feature type="binding site" evidence="1">
    <location>
        <position position="61"/>
    </location>
    <ligand>
        <name>Mg(2+)</name>
        <dbReference type="ChEBI" id="CHEBI:18420"/>
        <label>2</label>
    </ligand>
</feature>
<evidence type="ECO:0000259" key="3">
    <source>
        <dbReference type="Pfam" id="PF02769"/>
    </source>
</evidence>
<dbReference type="InterPro" id="IPR036921">
    <property type="entry name" value="PurM-like_N_sf"/>
</dbReference>
<feature type="binding site" evidence="1">
    <location>
        <position position="68"/>
    </location>
    <ligand>
        <name>substrate</name>
    </ligand>
</feature>
<dbReference type="Pfam" id="PF02769">
    <property type="entry name" value="AIRS_C"/>
    <property type="match status" value="1"/>
</dbReference>
<feature type="domain" description="PurM-like C-terminal" evidence="3">
    <location>
        <begin position="167"/>
        <end position="273"/>
    </location>
</feature>
<feature type="domain" description="PurM-like N-terminal" evidence="2">
    <location>
        <begin position="43"/>
        <end position="153"/>
    </location>
</feature>
<evidence type="ECO:0000256" key="1">
    <source>
        <dbReference type="HAMAP-Rule" id="MF_02128"/>
    </source>
</evidence>
<feature type="binding site" evidence="1">
    <location>
        <position position="90"/>
    </location>
    <ligand>
        <name>Mg(2+)</name>
        <dbReference type="ChEBI" id="CHEBI:18420"/>
        <label>3</label>
    </ligand>
</feature>
<feature type="binding site" evidence="1">
    <location>
        <position position="59"/>
    </location>
    <ligand>
        <name>Mg(2+)</name>
        <dbReference type="ChEBI" id="CHEBI:18420"/>
        <label>4</label>
    </ligand>
</feature>
<accession>A0ABT5TXH6</accession>
<feature type="binding site" evidence="1">
    <location>
        <position position="90"/>
    </location>
    <ligand>
        <name>Mg(2+)</name>
        <dbReference type="ChEBI" id="CHEBI:18420"/>
        <label>4</label>
    </ligand>
</feature>
<dbReference type="SUPFAM" id="SSF55326">
    <property type="entry name" value="PurM N-terminal domain-like"/>
    <property type="match status" value="1"/>
</dbReference>
<comment type="miscellaneous">
    <text evidence="1">Reaction mechanism of ThiL seems to utilize a direct, inline transfer of the gamma-phosphate of ATP to TMP rather than a phosphorylated enzyme intermediate.</text>
</comment>
<feature type="binding site" evidence="1">
    <location>
        <position position="138"/>
    </location>
    <ligand>
        <name>Mg(2+)</name>
        <dbReference type="ChEBI" id="CHEBI:18420"/>
        <label>1</label>
    </ligand>
</feature>
<keyword evidence="1" id="KW-0460">Magnesium</keyword>
<dbReference type="Gene3D" id="3.30.1330.10">
    <property type="entry name" value="PurM-like, N-terminal domain"/>
    <property type="match status" value="1"/>
</dbReference>
<dbReference type="GO" id="GO:0009030">
    <property type="term" value="F:thiamine-phosphate kinase activity"/>
    <property type="evidence" value="ECO:0007669"/>
    <property type="project" value="UniProtKB-EC"/>
</dbReference>
<feature type="binding site" evidence="1">
    <location>
        <position position="60"/>
    </location>
    <ligand>
        <name>Mg(2+)</name>
        <dbReference type="ChEBI" id="CHEBI:18420"/>
        <label>1</label>
    </ligand>
</feature>
<reference evidence="4" key="1">
    <citation type="submission" date="2023-02" db="EMBL/GenBank/DDBJ databases">
        <title>Georgenia sp.10Sc9-8, isolated from a soil sample collected from the Taklamakan desert.</title>
        <authorList>
            <person name="Liu S."/>
        </authorList>
    </citation>
    <scope>NUCLEOTIDE SEQUENCE</scope>
    <source>
        <strain evidence="4">10Sc9-8</strain>
    </source>
</reference>
<dbReference type="Gene3D" id="3.90.650.10">
    <property type="entry name" value="PurM-like C-terminal domain"/>
    <property type="match status" value="1"/>
</dbReference>
<comment type="similarity">
    <text evidence="1">Belongs to the thiamine-monophosphate kinase family.</text>
</comment>
<feature type="binding site" evidence="1">
    <location>
        <position position="328"/>
    </location>
    <ligand>
        <name>substrate</name>
    </ligand>
</feature>
<feature type="binding site" evidence="1">
    <location>
        <position position="90"/>
    </location>
    <ligand>
        <name>Mg(2+)</name>
        <dbReference type="ChEBI" id="CHEBI:18420"/>
        <label>2</label>
    </ligand>
</feature>
<feature type="binding site" evidence="1">
    <location>
        <position position="45"/>
    </location>
    <ligand>
        <name>Mg(2+)</name>
        <dbReference type="ChEBI" id="CHEBI:18420"/>
        <label>4</label>
    </ligand>
</feature>
<feature type="binding site" evidence="1">
    <location>
        <position position="281"/>
    </location>
    <ligand>
        <name>substrate</name>
    </ligand>
</feature>
<gene>
    <name evidence="1" type="primary">thiL</name>
    <name evidence="4" type="ORF">PU560_09270</name>
</gene>
<dbReference type="PANTHER" id="PTHR30270">
    <property type="entry name" value="THIAMINE-MONOPHOSPHATE KINASE"/>
    <property type="match status" value="1"/>
</dbReference>
<dbReference type="InterPro" id="IPR010918">
    <property type="entry name" value="PurM-like_C_dom"/>
</dbReference>
<sequence>MGSSEPAARGADSRTVADLTEDELIASFLPLLPVGRHVLVPSGDDAAVVAAPDGRFCVSTDVLVQDHHFRLGWGDAADVGWRAAMQNLADVAAMGARPTTVVVALVLPRRTPVSWVQDLARGLGEACAPHGVGVDGGDLSAGEQIVVAVTVHGDLGGRHPVLRSGARPGDVLAHCGDLGHAAAGLALLTGGRHEPAELVGRFLRPQPPLEAGPRAARSGATAMMDVSDGLLRDAGRLARASGVVLDLDPLGRSVPEVLAALEPAARTLGDDATRWALIGGEDHGMLATFPPDADVPAGFRVLGRVCHADGADAGAVLLQGRPVRTEGWDHFHR</sequence>
<dbReference type="PIRSF" id="PIRSF005303">
    <property type="entry name" value="Thiam_monoph_kin"/>
    <property type="match status" value="1"/>
</dbReference>
<evidence type="ECO:0000313" key="5">
    <source>
        <dbReference type="Proteomes" id="UP001165561"/>
    </source>
</evidence>
<keyword evidence="5" id="KW-1185">Reference proteome</keyword>
<keyword evidence="1" id="KW-0784">Thiamine biosynthesis</keyword>
<keyword evidence="1" id="KW-0067">ATP-binding</keyword>
<comment type="caution">
    <text evidence="4">The sequence shown here is derived from an EMBL/GenBank/DDBJ whole genome shotgun (WGS) entry which is preliminary data.</text>
</comment>
<keyword evidence="1 4" id="KW-0418">Kinase</keyword>
<feature type="binding site" evidence="1">
    <location>
        <begin position="137"/>
        <end position="138"/>
    </location>
    <ligand>
        <name>ATP</name>
        <dbReference type="ChEBI" id="CHEBI:30616"/>
    </ligand>
</feature>
<keyword evidence="1 4" id="KW-0808">Transferase</keyword>
<organism evidence="4 5">
    <name type="scientific">Georgenia halotolerans</name>
    <dbReference type="NCBI Taxonomy" id="3028317"/>
    <lineage>
        <taxon>Bacteria</taxon>
        <taxon>Bacillati</taxon>
        <taxon>Actinomycetota</taxon>
        <taxon>Actinomycetes</taxon>
        <taxon>Micrococcales</taxon>
        <taxon>Bogoriellaceae</taxon>
        <taxon>Georgenia</taxon>
    </lineage>
</organism>
<evidence type="ECO:0000313" key="4">
    <source>
        <dbReference type="EMBL" id="MDD9206652.1"/>
    </source>
</evidence>
<name>A0ABT5TXH6_9MICO</name>
<dbReference type="InterPro" id="IPR016188">
    <property type="entry name" value="PurM-like_N"/>
</dbReference>
<comment type="catalytic activity">
    <reaction evidence="1">
        <text>thiamine phosphate + ATP = thiamine diphosphate + ADP</text>
        <dbReference type="Rhea" id="RHEA:15913"/>
        <dbReference type="ChEBI" id="CHEBI:30616"/>
        <dbReference type="ChEBI" id="CHEBI:37575"/>
        <dbReference type="ChEBI" id="CHEBI:58937"/>
        <dbReference type="ChEBI" id="CHEBI:456216"/>
        <dbReference type="EC" id="2.7.4.16"/>
    </reaction>
</comment>
<keyword evidence="1" id="KW-0547">Nucleotide-binding</keyword>
<evidence type="ECO:0000259" key="2">
    <source>
        <dbReference type="Pfam" id="PF00586"/>
    </source>
</evidence>
<feature type="binding site" evidence="1">
    <location>
        <position position="61"/>
    </location>
    <ligand>
        <name>Mg(2+)</name>
        <dbReference type="ChEBI" id="CHEBI:18420"/>
        <label>1</label>
    </ligand>
</feature>
<proteinExistence type="inferred from homology"/>
<feature type="binding site" evidence="1">
    <location>
        <position position="227"/>
    </location>
    <ligand>
        <name>ATP</name>
        <dbReference type="ChEBI" id="CHEBI:30616"/>
    </ligand>
</feature>
<dbReference type="SUPFAM" id="SSF56042">
    <property type="entry name" value="PurM C-terminal domain-like"/>
    <property type="match status" value="1"/>
</dbReference>